<dbReference type="PANTHER" id="PTHR30537:SF74">
    <property type="entry name" value="HTH-TYPE TRANSCRIPTIONAL REGULATOR TRPI"/>
    <property type="match status" value="1"/>
</dbReference>
<gene>
    <name evidence="6" type="ORF">FA743_13530</name>
</gene>
<dbReference type="Proteomes" id="UP000309747">
    <property type="component" value="Unassembled WGS sequence"/>
</dbReference>
<dbReference type="FunFam" id="1.10.10.10:FF:000001">
    <property type="entry name" value="LysR family transcriptional regulator"/>
    <property type="match status" value="1"/>
</dbReference>
<sequence>MNPLRAFAVAVGHKTFTSAAVEMGVSQVAISRQISILENHLGVQLFERGSRSVRLTEVGRAFGADVAAIFDELERVTQRLVDHETDRTIQLRVYPSVAHYWLMPRLPDFQTRHPDLRLRLDTTVAPLDFRGTQLDAAIQLGQGGWREARSRPLFAETVDVVCSPDYLRRHPLRDPADVAGVELLHSRYRRRAWQDWAERMALDLPFREGVEFDSSLLTYSAAQQGLGLAMGQVPILAGELARGALVQPFRAPVPTGADFHVIWPTTLSVAAKTRHFIDWLLDQAGETPEFFRRRTAGG</sequence>
<keyword evidence="7" id="KW-1185">Reference proteome</keyword>
<dbReference type="InterPro" id="IPR005119">
    <property type="entry name" value="LysR_subst-bd"/>
</dbReference>
<dbReference type="Gene3D" id="1.10.10.10">
    <property type="entry name" value="Winged helix-like DNA-binding domain superfamily/Winged helix DNA-binding domain"/>
    <property type="match status" value="1"/>
</dbReference>
<proteinExistence type="inferred from homology"/>
<evidence type="ECO:0000256" key="4">
    <source>
        <dbReference type="ARBA" id="ARBA00023163"/>
    </source>
</evidence>
<dbReference type="SUPFAM" id="SSF46785">
    <property type="entry name" value="Winged helix' DNA-binding domain"/>
    <property type="match status" value="1"/>
</dbReference>
<evidence type="ECO:0000313" key="7">
    <source>
        <dbReference type="Proteomes" id="UP000309747"/>
    </source>
</evidence>
<dbReference type="PROSITE" id="PS50931">
    <property type="entry name" value="HTH_LYSR"/>
    <property type="match status" value="1"/>
</dbReference>
<keyword evidence="3" id="KW-0238">DNA-binding</keyword>
<feature type="domain" description="HTH lysR-type" evidence="5">
    <location>
        <begin position="1"/>
        <end position="56"/>
    </location>
</feature>
<evidence type="ECO:0000259" key="5">
    <source>
        <dbReference type="PROSITE" id="PS50931"/>
    </source>
</evidence>
<evidence type="ECO:0000256" key="2">
    <source>
        <dbReference type="ARBA" id="ARBA00023015"/>
    </source>
</evidence>
<comment type="caution">
    <text evidence="6">The sequence shown here is derived from an EMBL/GenBank/DDBJ whole genome shotgun (WGS) entry which is preliminary data.</text>
</comment>
<dbReference type="InterPro" id="IPR000847">
    <property type="entry name" value="LysR_HTH_N"/>
</dbReference>
<dbReference type="Pfam" id="PF00126">
    <property type="entry name" value="HTH_1"/>
    <property type="match status" value="1"/>
</dbReference>
<protein>
    <submittedName>
        <fullName evidence="6">LysR family transcriptional regulator</fullName>
    </submittedName>
</protein>
<keyword evidence="4" id="KW-0804">Transcription</keyword>
<comment type="similarity">
    <text evidence="1">Belongs to the LysR transcriptional regulatory family.</text>
</comment>
<keyword evidence="2" id="KW-0805">Transcription regulation</keyword>
<reference evidence="6 7" key="1">
    <citation type="submission" date="2019-04" db="EMBL/GenBank/DDBJ databases">
        <authorList>
            <person name="Li J."/>
        </authorList>
    </citation>
    <scope>NUCLEOTIDE SEQUENCE [LARGE SCALE GENOMIC DNA]</scope>
    <source>
        <strain evidence="6 7">KCTC 42687</strain>
    </source>
</reference>
<evidence type="ECO:0000313" key="6">
    <source>
        <dbReference type="EMBL" id="TJZ90951.1"/>
    </source>
</evidence>
<dbReference type="InterPro" id="IPR036388">
    <property type="entry name" value="WH-like_DNA-bd_sf"/>
</dbReference>
<dbReference type="InterPro" id="IPR058163">
    <property type="entry name" value="LysR-type_TF_proteobact-type"/>
</dbReference>
<dbReference type="GO" id="GO:0006351">
    <property type="term" value="P:DNA-templated transcription"/>
    <property type="evidence" value="ECO:0007669"/>
    <property type="project" value="TreeGrafter"/>
</dbReference>
<dbReference type="CDD" id="cd08432">
    <property type="entry name" value="PBP2_GcdR_TrpI_HvrB_AmpR_like"/>
    <property type="match status" value="1"/>
</dbReference>
<dbReference type="Gene3D" id="3.40.190.10">
    <property type="entry name" value="Periplasmic binding protein-like II"/>
    <property type="match status" value="2"/>
</dbReference>
<dbReference type="InterPro" id="IPR036390">
    <property type="entry name" value="WH_DNA-bd_sf"/>
</dbReference>
<organism evidence="6 7">
    <name type="scientific">Paracoccus gahaiensis</name>
    <dbReference type="NCBI Taxonomy" id="1706839"/>
    <lineage>
        <taxon>Bacteria</taxon>
        <taxon>Pseudomonadati</taxon>
        <taxon>Pseudomonadota</taxon>
        <taxon>Alphaproteobacteria</taxon>
        <taxon>Rhodobacterales</taxon>
        <taxon>Paracoccaceae</taxon>
        <taxon>Paracoccus</taxon>
    </lineage>
</organism>
<dbReference type="AlphaFoldDB" id="A0A4U0R7B5"/>
<dbReference type="GO" id="GO:0043565">
    <property type="term" value="F:sequence-specific DNA binding"/>
    <property type="evidence" value="ECO:0007669"/>
    <property type="project" value="TreeGrafter"/>
</dbReference>
<dbReference type="EMBL" id="SUNI01000013">
    <property type="protein sequence ID" value="TJZ90951.1"/>
    <property type="molecule type" value="Genomic_DNA"/>
</dbReference>
<name>A0A4U0R7B5_9RHOB</name>
<evidence type="ECO:0000256" key="3">
    <source>
        <dbReference type="ARBA" id="ARBA00023125"/>
    </source>
</evidence>
<accession>A0A4U0R7B5</accession>
<dbReference type="SUPFAM" id="SSF53850">
    <property type="entry name" value="Periplasmic binding protein-like II"/>
    <property type="match status" value="1"/>
</dbReference>
<dbReference type="OrthoDB" id="9813056at2"/>
<evidence type="ECO:0000256" key="1">
    <source>
        <dbReference type="ARBA" id="ARBA00009437"/>
    </source>
</evidence>
<dbReference type="PANTHER" id="PTHR30537">
    <property type="entry name" value="HTH-TYPE TRANSCRIPTIONAL REGULATOR"/>
    <property type="match status" value="1"/>
</dbReference>
<dbReference type="Pfam" id="PF03466">
    <property type="entry name" value="LysR_substrate"/>
    <property type="match status" value="1"/>
</dbReference>
<dbReference type="GO" id="GO:0003700">
    <property type="term" value="F:DNA-binding transcription factor activity"/>
    <property type="evidence" value="ECO:0007669"/>
    <property type="project" value="InterPro"/>
</dbReference>
<dbReference type="PRINTS" id="PR00039">
    <property type="entry name" value="HTHLYSR"/>
</dbReference>